<evidence type="ECO:0000313" key="2">
    <source>
        <dbReference type="EMBL" id="ARQ70026.1"/>
    </source>
</evidence>
<dbReference type="InterPro" id="IPR002372">
    <property type="entry name" value="PQQ_rpt_dom"/>
</dbReference>
<dbReference type="OrthoDB" id="4057402at2"/>
<dbReference type="Proteomes" id="UP000194218">
    <property type="component" value="Chromosome"/>
</dbReference>
<sequence>MAEGQSRTGLVALPVAVLLLALLTVWVVVLSREDGAEAPVNTADSLVSATSAEPSGSTEELAQAWRAPVVRAAAEGAGAHATRLWVHDDTVVLVSSAGVTGYGAADGEPLWQARAPEGAGRPCVAAGAVNSAGVGAVLYATEDGENGCSVLGVHDTTNGTLLWSERFDRVVTPAEARVTVGERTVTVGLDSAGTVDGFHRFEAENGTALPLPEPPGDTVGECGEGRETESVRHAGSRVVVVTRCDEAPELSVYHADTGLLEWTHPAVDPEFEVTGILAGDPVLLFQGHEVVAYSETGDELWRLPATELNPRASVVADEALVTRYGDAAFAGYGLVGGDRLWQADLPEGTDLYGTDATGRPVLGHATPDGEYLRLLHLEPSNGDVLPAGTVPLDPHRAADTRQVAWDANQVYVLTPVRDDENDGGLRLRAFES</sequence>
<gene>
    <name evidence="2" type="ORF">CAG99_15255</name>
</gene>
<feature type="domain" description="Pyrrolo-quinoline quinone repeat" evidence="1">
    <location>
        <begin position="152"/>
        <end position="362"/>
    </location>
</feature>
<evidence type="ECO:0000313" key="3">
    <source>
        <dbReference type="Proteomes" id="UP000194218"/>
    </source>
</evidence>
<name>A0A1W7CZ45_9ACTN</name>
<dbReference type="AlphaFoldDB" id="A0A1W7CZ45"/>
<dbReference type="InterPro" id="IPR011047">
    <property type="entry name" value="Quinoprotein_ADH-like_sf"/>
</dbReference>
<protein>
    <recommendedName>
        <fullName evidence="1">Pyrrolo-quinoline quinone repeat domain-containing protein</fullName>
    </recommendedName>
</protein>
<proteinExistence type="predicted"/>
<organism evidence="2 3">
    <name type="scientific">Streptomyces marincola</name>
    <dbReference type="NCBI Taxonomy" id="2878388"/>
    <lineage>
        <taxon>Bacteria</taxon>
        <taxon>Bacillati</taxon>
        <taxon>Actinomycetota</taxon>
        <taxon>Actinomycetes</taxon>
        <taxon>Kitasatosporales</taxon>
        <taxon>Streptomycetaceae</taxon>
        <taxon>Streptomyces</taxon>
    </lineage>
</organism>
<dbReference type="InterPro" id="IPR015943">
    <property type="entry name" value="WD40/YVTN_repeat-like_dom_sf"/>
</dbReference>
<accession>A0A1W7CZ45</accession>
<dbReference type="SUPFAM" id="SSF50998">
    <property type="entry name" value="Quinoprotein alcohol dehydrogenase-like"/>
    <property type="match status" value="1"/>
</dbReference>
<dbReference type="Pfam" id="PF13360">
    <property type="entry name" value="PQQ_2"/>
    <property type="match status" value="1"/>
</dbReference>
<dbReference type="EMBL" id="CP021121">
    <property type="protein sequence ID" value="ARQ70026.1"/>
    <property type="molecule type" value="Genomic_DNA"/>
</dbReference>
<evidence type="ECO:0000259" key="1">
    <source>
        <dbReference type="Pfam" id="PF13360"/>
    </source>
</evidence>
<dbReference type="Gene3D" id="2.130.10.10">
    <property type="entry name" value="YVTN repeat-like/Quinoprotein amine dehydrogenase"/>
    <property type="match status" value="1"/>
</dbReference>
<dbReference type="RefSeq" id="WP_086159888.1">
    <property type="nucleotide sequence ID" value="NZ_CP021121.1"/>
</dbReference>
<reference evidence="2 3" key="1">
    <citation type="submission" date="2017-05" db="EMBL/GenBank/DDBJ databases">
        <title>Complete genome sequence of Streptomyces sp. SCSIO 03032 revealed the diverse biosynthetic pathways for its bioactive secondary metabolites.</title>
        <authorList>
            <person name="Ma L."/>
            <person name="Zhu Y."/>
            <person name="Zhang W."/>
            <person name="Zhang G."/>
            <person name="Tian X."/>
            <person name="Zhang S."/>
            <person name="Zhang C."/>
        </authorList>
    </citation>
    <scope>NUCLEOTIDE SEQUENCE [LARGE SCALE GENOMIC DNA]</scope>
    <source>
        <strain evidence="2 3">SCSIO 03032</strain>
    </source>
</reference>
<keyword evidence="3" id="KW-1185">Reference proteome</keyword>
<dbReference type="KEGG" id="smao:CAG99_15255"/>